<dbReference type="OrthoDB" id="9991317at2759"/>
<evidence type="ECO:0000256" key="1">
    <source>
        <dbReference type="SAM" id="MobiDB-lite"/>
    </source>
</evidence>
<evidence type="ECO:0000313" key="3">
    <source>
        <dbReference type="EMBL" id="KAJ7365511.1"/>
    </source>
</evidence>
<dbReference type="InterPro" id="IPR011990">
    <property type="entry name" value="TPR-like_helical_dom_sf"/>
</dbReference>
<keyword evidence="4" id="KW-1185">Reference proteome</keyword>
<dbReference type="Gene3D" id="1.25.40.10">
    <property type="entry name" value="Tetratricopeptide repeat domain"/>
    <property type="match status" value="1"/>
</dbReference>
<feature type="compositionally biased region" description="Basic and acidic residues" evidence="1">
    <location>
        <begin position="861"/>
        <end position="871"/>
    </location>
</feature>
<dbReference type="PANTHER" id="PTHR46016">
    <property type="entry name" value="ZINC FINGER, RING/FYVE/PHD-TYPE"/>
    <property type="match status" value="1"/>
</dbReference>
<sequence>MDNADLEKLSISPGKLTPKFHPNTTEYSVTLGSDVKQIKIDPLTSDSGASYSISGSGGGKTVALKEGEVTPVKIEVSAEDGSTIKNYFIQVTRLSASDASLTDLKLSVLGSLSPNFASNVTSYSTFVPFTCSSVEVIPGVADKKTVVTVNGGESKDPIALNFGETVVQVEVTSPDASNKRTYALVISRLKLSRPIKFSDEKQQLKFECPVCLGVVYRPKSIKESEPKHVFCKGCIDELTRTSKQDPLDGSPLVDLWRVDEYDLDKELSSQAVLCVYKHWGCCEELKLCELGPHVKQCEFRPVVVEKSAEMVPAKDLEEKSKEACKGCPDCNRPVRTAELEEHKTYMCTSKHPNTGVKHKSEIRSWEKKLQQETSEKSADKLVKTAEEQINECFKVLPQHGNAGHFDGDVSPLRYLEMAAEWFATAIKLSPKRADLHFQLGQVLEEQHYVQDLYGIKPPKSSDDYDEMDFNMKSKESSKEDDIQAICEMRGAGRNAPLALQLKAIDEEYHYLLDQGQSDRVDYVQKLYAWKSKQATQNKTAQLATNEEELLGKAYLKYLDALANGTDNHVYNLHVGRMLLLQSKPEEAVLRLQVAVGLKPTNIDARFFLGLALCQQKGGAGKRKEEAVKYLSEGIEHLLNQMSADSNDPSKDPEQWQQTTLSSNDLLRPDNVQWLQGCGLLGSLCKQMPTTPSGVMSTDIALHTSALLASDVLSRLVARGDTYHQVEWVLFETHFTLLQTMLDSAKRKGDGKNGEISRRFCENLSGLLNCSTIPPGKQILELQEKTCQQAVLLQPCNSRSLYRLGDAQLSCHDNDDPTSANAKQILQDAELSYRASIEQEGCPSVGGEAPGKVSEQRWFKEQTEKPVAEKKGAAGGTPQKIAAAPAAKGASPAGRGGTQAGRGSSTTARGGAAVRGRGSTPPTRGGATTAAKAPAGGTRGRTSPTKPAGAPGRGASRGGTTAAASRTSASKPSTSTPTAHKSGACSPTKQPTTTKQSTQAKPPATSAPVKPAEPSPATEPKPSGPLNKPSYHARLGLARVLMRKGGDSINEAHKLYEEVISMAPAVHDAYIELADSLIKADPMKAVDTYSKYPFQEPLTFDDAYIHGEMVRLLMKNEKYDDARLSPSMVSLGKVMGLTVLEKYVDTLDKTFKYSKLLMQVYAGVHGKSVDDPDLQQFFKFKCWV</sequence>
<accession>A0A9W9YSQ6</accession>
<dbReference type="Proteomes" id="UP001163046">
    <property type="component" value="Unassembled WGS sequence"/>
</dbReference>
<feature type="compositionally biased region" description="Low complexity" evidence="1">
    <location>
        <begin position="985"/>
        <end position="1002"/>
    </location>
</feature>
<feature type="domain" description="Cadherin-like beta-sandwich-like" evidence="2">
    <location>
        <begin position="8"/>
        <end position="93"/>
    </location>
</feature>
<name>A0A9W9YSQ6_9CNID</name>
<comment type="caution">
    <text evidence="3">The sequence shown here is derived from an EMBL/GenBank/DDBJ whole genome shotgun (WGS) entry which is preliminary data.</text>
</comment>
<protein>
    <recommendedName>
        <fullName evidence="2">Cadherin-like beta-sandwich-like domain-containing protein</fullName>
    </recommendedName>
</protein>
<feature type="domain" description="Cadherin-like beta-sandwich-like" evidence="2">
    <location>
        <begin position="102"/>
        <end position="188"/>
    </location>
</feature>
<organism evidence="3 4">
    <name type="scientific">Desmophyllum pertusum</name>
    <dbReference type="NCBI Taxonomy" id="174260"/>
    <lineage>
        <taxon>Eukaryota</taxon>
        <taxon>Metazoa</taxon>
        <taxon>Cnidaria</taxon>
        <taxon>Anthozoa</taxon>
        <taxon>Hexacorallia</taxon>
        <taxon>Scleractinia</taxon>
        <taxon>Caryophylliina</taxon>
        <taxon>Caryophylliidae</taxon>
        <taxon>Desmophyllum</taxon>
    </lineage>
</organism>
<dbReference type="GO" id="GO:0000209">
    <property type="term" value="P:protein polyubiquitination"/>
    <property type="evidence" value="ECO:0007669"/>
    <property type="project" value="TreeGrafter"/>
</dbReference>
<dbReference type="PANTHER" id="PTHR46016:SF1">
    <property type="entry name" value="RING-TYPE DOMAIN-CONTAINING PROTEIN"/>
    <property type="match status" value="1"/>
</dbReference>
<feature type="compositionally biased region" description="Low complexity" evidence="1">
    <location>
        <begin position="881"/>
        <end position="892"/>
    </location>
</feature>
<dbReference type="Gene3D" id="3.30.40.10">
    <property type="entry name" value="Zinc/RING finger domain, C3HC4 (zinc finger)"/>
    <property type="match status" value="1"/>
</dbReference>
<dbReference type="SUPFAM" id="SSF57850">
    <property type="entry name" value="RING/U-box"/>
    <property type="match status" value="1"/>
</dbReference>
<reference evidence="3" key="1">
    <citation type="submission" date="2023-01" db="EMBL/GenBank/DDBJ databases">
        <title>Genome assembly of the deep-sea coral Lophelia pertusa.</title>
        <authorList>
            <person name="Herrera S."/>
            <person name="Cordes E."/>
        </authorList>
    </citation>
    <scope>NUCLEOTIDE SEQUENCE</scope>
    <source>
        <strain evidence="3">USNM1676648</strain>
        <tissue evidence="3">Polyp</tissue>
    </source>
</reference>
<dbReference type="GO" id="GO:0061630">
    <property type="term" value="F:ubiquitin protein ligase activity"/>
    <property type="evidence" value="ECO:0007669"/>
    <property type="project" value="TreeGrafter"/>
</dbReference>
<dbReference type="InterPro" id="IPR051438">
    <property type="entry name" value="RNF_E3_ubiq-protein_ligase"/>
</dbReference>
<feature type="compositionally biased region" description="Low complexity" evidence="1">
    <location>
        <begin position="957"/>
        <end position="978"/>
    </location>
</feature>
<evidence type="ECO:0000259" key="2">
    <source>
        <dbReference type="Pfam" id="PF12733"/>
    </source>
</evidence>
<proteinExistence type="predicted"/>
<gene>
    <name evidence="3" type="ORF">OS493_005620</name>
</gene>
<feature type="compositionally biased region" description="Low complexity" evidence="1">
    <location>
        <begin position="907"/>
        <end position="949"/>
    </location>
</feature>
<dbReference type="AlphaFoldDB" id="A0A9W9YSQ6"/>
<dbReference type="EMBL" id="MU827303">
    <property type="protein sequence ID" value="KAJ7365511.1"/>
    <property type="molecule type" value="Genomic_DNA"/>
</dbReference>
<dbReference type="InterPro" id="IPR025883">
    <property type="entry name" value="Cadherin-like_domain"/>
</dbReference>
<dbReference type="InterPro" id="IPR013083">
    <property type="entry name" value="Znf_RING/FYVE/PHD"/>
</dbReference>
<dbReference type="SUPFAM" id="SSF48452">
    <property type="entry name" value="TPR-like"/>
    <property type="match status" value="2"/>
</dbReference>
<dbReference type="GO" id="GO:0006511">
    <property type="term" value="P:ubiquitin-dependent protein catabolic process"/>
    <property type="evidence" value="ECO:0007669"/>
    <property type="project" value="TreeGrafter"/>
</dbReference>
<dbReference type="SUPFAM" id="SSF49599">
    <property type="entry name" value="TRAF domain-like"/>
    <property type="match status" value="1"/>
</dbReference>
<feature type="region of interest" description="Disordered" evidence="1">
    <location>
        <begin position="861"/>
        <end position="1029"/>
    </location>
</feature>
<dbReference type="Pfam" id="PF12733">
    <property type="entry name" value="Cadherin-like"/>
    <property type="match status" value="2"/>
</dbReference>
<feature type="compositionally biased region" description="Pro residues" evidence="1">
    <location>
        <begin position="1010"/>
        <end position="1022"/>
    </location>
</feature>
<evidence type="ECO:0000313" key="4">
    <source>
        <dbReference type="Proteomes" id="UP001163046"/>
    </source>
</evidence>